<dbReference type="Pfam" id="PF07693">
    <property type="entry name" value="KAP_NTPase"/>
    <property type="match status" value="1"/>
</dbReference>
<dbReference type="Proteomes" id="UP001203423">
    <property type="component" value="Unassembled WGS sequence"/>
</dbReference>
<dbReference type="EMBL" id="JAKIKS010000061">
    <property type="protein sequence ID" value="MCL1125791.1"/>
    <property type="molecule type" value="Genomic_DNA"/>
</dbReference>
<feature type="domain" description="KAP NTPase" evidence="1">
    <location>
        <begin position="16"/>
        <end position="261"/>
    </location>
</feature>
<sequence length="458" mass="51369">MDITALTFDERDEFKRKSIAEKVMSLLQADIDISPIVIDGSWGTGKTEFCHKLINLMSDNNTHHLIYIDAFKADHANEPLMTLLAEIIKVLPDVNKQGFMKKALPAVRYGLKTIAKAGVSHLLRQDVVNVADDFDKELQKTADKAIDATIESVLKDHVKADQNLNALQTALAEIAANKPIILFVDELDRCRPNFAVDMLEIIKHTFDVEGVSFVLITNTQQLKAAVNHCYGDAVDAQRYLDKFLKFSFALPEALSQIGSDKDLASVKYFTHLIRQSSILAPTELYQERDTGFKFVKSLITVRALSLREVETFVRHLEIYQTLNSESDALGRQVDYVYRFPCLVAVYFHCFFPSVARSILRKNIDSAQLAGCFGINDMSQLVNETPRSDSVLKVIAMMLVWDCDRASSLFAGPVEQEPSPWVKVFHSYFSQSHWGMPDEGGCVEIVAQALSALNLNNNP</sequence>
<evidence type="ECO:0000259" key="1">
    <source>
        <dbReference type="Pfam" id="PF07693"/>
    </source>
</evidence>
<evidence type="ECO:0000313" key="3">
    <source>
        <dbReference type="Proteomes" id="UP001203423"/>
    </source>
</evidence>
<dbReference type="InterPro" id="IPR011646">
    <property type="entry name" value="KAP_P-loop"/>
</dbReference>
<reference evidence="2 3" key="1">
    <citation type="submission" date="2022-01" db="EMBL/GenBank/DDBJ databases">
        <title>Whole genome-based taxonomy of the Shewanellaceae.</title>
        <authorList>
            <person name="Martin-Rodriguez A.J."/>
        </authorList>
    </citation>
    <scope>NUCLEOTIDE SEQUENCE [LARGE SCALE GENOMIC DNA]</scope>
    <source>
        <strain evidence="2 3">DSM 17177</strain>
    </source>
</reference>
<protein>
    <submittedName>
        <fullName evidence="2">KAP family NTPase</fullName>
    </submittedName>
</protein>
<comment type="caution">
    <text evidence="2">The sequence shown here is derived from an EMBL/GenBank/DDBJ whole genome shotgun (WGS) entry which is preliminary data.</text>
</comment>
<dbReference type="SUPFAM" id="SSF52540">
    <property type="entry name" value="P-loop containing nucleoside triphosphate hydrolases"/>
    <property type="match status" value="1"/>
</dbReference>
<proteinExistence type="predicted"/>
<gene>
    <name evidence="2" type="ORF">L2764_15245</name>
</gene>
<keyword evidence="3" id="KW-1185">Reference proteome</keyword>
<accession>A0ABT0LDL2</accession>
<dbReference type="RefSeq" id="WP_248941123.1">
    <property type="nucleotide sequence ID" value="NZ_JAKIKS010000061.1"/>
</dbReference>
<dbReference type="InterPro" id="IPR027417">
    <property type="entry name" value="P-loop_NTPase"/>
</dbReference>
<evidence type="ECO:0000313" key="2">
    <source>
        <dbReference type="EMBL" id="MCL1125791.1"/>
    </source>
</evidence>
<name>A0ABT0LDL2_9GAMM</name>
<organism evidence="2 3">
    <name type="scientific">Shewanella surugensis</name>
    <dbReference type="NCBI Taxonomy" id="212020"/>
    <lineage>
        <taxon>Bacteria</taxon>
        <taxon>Pseudomonadati</taxon>
        <taxon>Pseudomonadota</taxon>
        <taxon>Gammaproteobacteria</taxon>
        <taxon>Alteromonadales</taxon>
        <taxon>Shewanellaceae</taxon>
        <taxon>Shewanella</taxon>
    </lineage>
</organism>
<dbReference type="Gene3D" id="3.40.50.300">
    <property type="entry name" value="P-loop containing nucleotide triphosphate hydrolases"/>
    <property type="match status" value="1"/>
</dbReference>